<dbReference type="EMBL" id="KE504251">
    <property type="protein sequence ID" value="EPS93917.1"/>
    <property type="molecule type" value="Genomic_DNA"/>
</dbReference>
<evidence type="ECO:0000256" key="1">
    <source>
        <dbReference type="SAM" id="MobiDB-lite"/>
    </source>
</evidence>
<reference evidence="2 3" key="1">
    <citation type="journal article" date="2012" name="Science">
        <title>The Paleozoic origin of enzymatic lignin decomposition reconstructed from 31 fungal genomes.</title>
        <authorList>
            <person name="Floudas D."/>
            <person name="Binder M."/>
            <person name="Riley R."/>
            <person name="Barry K."/>
            <person name="Blanchette R.A."/>
            <person name="Henrissat B."/>
            <person name="Martinez A.T."/>
            <person name="Otillar R."/>
            <person name="Spatafora J.W."/>
            <person name="Yadav J.S."/>
            <person name="Aerts A."/>
            <person name="Benoit I."/>
            <person name="Boyd A."/>
            <person name="Carlson A."/>
            <person name="Copeland A."/>
            <person name="Coutinho P.M."/>
            <person name="de Vries R.P."/>
            <person name="Ferreira P."/>
            <person name="Findley K."/>
            <person name="Foster B."/>
            <person name="Gaskell J."/>
            <person name="Glotzer D."/>
            <person name="Gorecki P."/>
            <person name="Heitman J."/>
            <person name="Hesse C."/>
            <person name="Hori C."/>
            <person name="Igarashi K."/>
            <person name="Jurgens J.A."/>
            <person name="Kallen N."/>
            <person name="Kersten P."/>
            <person name="Kohler A."/>
            <person name="Kuees U."/>
            <person name="Kumar T.K.A."/>
            <person name="Kuo A."/>
            <person name="LaButti K."/>
            <person name="Larrondo L.F."/>
            <person name="Lindquist E."/>
            <person name="Ling A."/>
            <person name="Lombard V."/>
            <person name="Lucas S."/>
            <person name="Lundell T."/>
            <person name="Martin R."/>
            <person name="McLaughlin D.J."/>
            <person name="Morgenstern I."/>
            <person name="Morin E."/>
            <person name="Murat C."/>
            <person name="Nagy L.G."/>
            <person name="Nolan M."/>
            <person name="Ohm R.A."/>
            <person name="Patyshakuliyeva A."/>
            <person name="Rokas A."/>
            <person name="Ruiz-Duenas F.J."/>
            <person name="Sabat G."/>
            <person name="Salamov A."/>
            <person name="Samejima M."/>
            <person name="Schmutz J."/>
            <person name="Slot J.C."/>
            <person name="St John F."/>
            <person name="Stenlid J."/>
            <person name="Sun H."/>
            <person name="Sun S."/>
            <person name="Syed K."/>
            <person name="Tsang A."/>
            <person name="Wiebenga A."/>
            <person name="Young D."/>
            <person name="Pisabarro A."/>
            <person name="Eastwood D.C."/>
            <person name="Martin F."/>
            <person name="Cullen D."/>
            <person name="Grigoriev I.V."/>
            <person name="Hibbett D.S."/>
        </authorList>
    </citation>
    <scope>NUCLEOTIDE SEQUENCE</scope>
    <source>
        <strain evidence="3">FP-58527</strain>
    </source>
</reference>
<feature type="compositionally biased region" description="Basic residues" evidence="1">
    <location>
        <begin position="357"/>
        <end position="366"/>
    </location>
</feature>
<feature type="region of interest" description="Disordered" evidence="1">
    <location>
        <begin position="273"/>
        <end position="366"/>
    </location>
</feature>
<feature type="compositionally biased region" description="Basic residues" evidence="1">
    <location>
        <begin position="282"/>
        <end position="291"/>
    </location>
</feature>
<accession>S8DMN9</accession>
<dbReference type="eggNOG" id="ENOG502SZRY">
    <property type="taxonomic scope" value="Eukaryota"/>
</dbReference>
<feature type="compositionally biased region" description="Pro residues" evidence="1">
    <location>
        <begin position="294"/>
        <end position="307"/>
    </location>
</feature>
<gene>
    <name evidence="2" type="ORF">FOMPIDRAFT_1033536</name>
</gene>
<sequence>MKGNVDDHQQYDERRWSEVFPPHTALTFAAVWDPVEGMITFSGAHLLDSEGNEHIAATRPLPKDAVDSQSQALTIDMLLHHINNAPCQNAQNAYERDPSAWGCDAQTDTDGVNSQFLPQWLGVPHGLSTGLNSPAFASSAALTLMLPTEPDMPTMQQKYLNALRAAGGRIGGPTGVPLRPLHAHKESYDSDDTVTDEGFFEGSYLPNASCGSLPVLVNLNLKSRFSVTTTSTNRYVEVDFPSEFIPYDNAKYTPLVSGASSWQTVRGANRQFCLNVPPSSNRPRRLLRKRTNLPPTPSPSPIEPKPASPQSVLARKRFNHGKSDVPASPSPSPSPTRVRRAWPRPPTPPPMPSLPKTLKRKASHARAKMMDRLGLVVGKNDEDGWVCVEVEQRVIHRVAHNIF</sequence>
<dbReference type="OrthoDB" id="3226552at2759"/>
<evidence type="ECO:0000313" key="3">
    <source>
        <dbReference type="Proteomes" id="UP000015241"/>
    </source>
</evidence>
<feature type="compositionally biased region" description="Pro residues" evidence="1">
    <location>
        <begin position="343"/>
        <end position="353"/>
    </location>
</feature>
<dbReference type="Proteomes" id="UP000015241">
    <property type="component" value="Unassembled WGS sequence"/>
</dbReference>
<dbReference type="InParanoid" id="S8DMN9"/>
<evidence type="ECO:0000313" key="2">
    <source>
        <dbReference type="EMBL" id="EPS93917.1"/>
    </source>
</evidence>
<proteinExistence type="predicted"/>
<dbReference type="AlphaFoldDB" id="S8DMN9"/>
<organism evidence="2 3">
    <name type="scientific">Fomitopsis schrenkii</name>
    <name type="common">Brown rot fungus</name>
    <dbReference type="NCBI Taxonomy" id="2126942"/>
    <lineage>
        <taxon>Eukaryota</taxon>
        <taxon>Fungi</taxon>
        <taxon>Dikarya</taxon>
        <taxon>Basidiomycota</taxon>
        <taxon>Agaricomycotina</taxon>
        <taxon>Agaricomycetes</taxon>
        <taxon>Polyporales</taxon>
        <taxon>Fomitopsis</taxon>
    </lineage>
</organism>
<keyword evidence="3" id="KW-1185">Reference proteome</keyword>
<dbReference type="HOGENOM" id="CLU_746314_0_0_1"/>
<name>S8DMN9_FOMSC</name>
<protein>
    <submittedName>
        <fullName evidence="2">Uncharacterized protein</fullName>
    </submittedName>
</protein>